<evidence type="ECO:0000313" key="2">
    <source>
        <dbReference type="EMBL" id="KAA6126791.1"/>
    </source>
</evidence>
<dbReference type="PROSITE" id="PS01161">
    <property type="entry name" value="GLC_GALNAC_ISOMERASE"/>
    <property type="match status" value="1"/>
</dbReference>
<dbReference type="PANTHER" id="PTHR42892">
    <property type="entry name" value="GLUCOSAMINE-6-PHOSPHATE DEAMINASE-LIKE PROTEIN BT_0258-RELATED"/>
    <property type="match status" value="1"/>
</dbReference>
<keyword evidence="2" id="KW-0378">Hydrolase</keyword>
<dbReference type="PANTHER" id="PTHR42892:SF1">
    <property type="entry name" value="GLUCOSAMINE-6-PHOSPHATE ISOMERASE"/>
    <property type="match status" value="1"/>
</dbReference>
<dbReference type="InterPro" id="IPR037171">
    <property type="entry name" value="NagB/RpiA_transferase-like"/>
</dbReference>
<dbReference type="Gene3D" id="3.40.50.1360">
    <property type="match status" value="1"/>
</dbReference>
<dbReference type="GO" id="GO:0004342">
    <property type="term" value="F:glucosamine-6-phosphate deaminase activity"/>
    <property type="evidence" value="ECO:0007669"/>
    <property type="project" value="UniProtKB-EC"/>
</dbReference>
<comment type="caution">
    <text evidence="2">The sequence shown here is derived from an EMBL/GenBank/DDBJ whole genome shotgun (WGS) entry which is preliminary data.</text>
</comment>
<dbReference type="InterPro" id="IPR004547">
    <property type="entry name" value="Glucosamine6P_isomerase"/>
</dbReference>
<dbReference type="EC" id="3.5.99.6" evidence="2"/>
<evidence type="ECO:0000259" key="1">
    <source>
        <dbReference type="Pfam" id="PF01182"/>
    </source>
</evidence>
<dbReference type="Proteomes" id="UP000324255">
    <property type="component" value="Unassembled WGS sequence"/>
</dbReference>
<dbReference type="NCBIfam" id="NF009022">
    <property type="entry name" value="PRK12358.1"/>
    <property type="match status" value="1"/>
</dbReference>
<organism evidence="2 3">
    <name type="scientific">Candidatus Pantoea gossypiicola</name>
    <dbReference type="NCBI Taxonomy" id="2608008"/>
    <lineage>
        <taxon>Bacteria</taxon>
        <taxon>Pseudomonadati</taxon>
        <taxon>Pseudomonadota</taxon>
        <taxon>Gammaproteobacteria</taxon>
        <taxon>Enterobacterales</taxon>
        <taxon>Erwiniaceae</taxon>
        <taxon>Pantoea</taxon>
    </lineage>
</organism>
<dbReference type="CDD" id="cd01399">
    <property type="entry name" value="GlcN6P_deaminase"/>
    <property type="match status" value="1"/>
</dbReference>
<evidence type="ECO:0000313" key="3">
    <source>
        <dbReference type="Proteomes" id="UP000324255"/>
    </source>
</evidence>
<dbReference type="InterPro" id="IPR052960">
    <property type="entry name" value="GlcN6P_deaminase-like"/>
</dbReference>
<dbReference type="EMBL" id="VWVM01000004">
    <property type="protein sequence ID" value="KAA6126791.1"/>
    <property type="molecule type" value="Genomic_DNA"/>
</dbReference>
<reference evidence="2 3" key="1">
    <citation type="submission" date="2019-09" db="EMBL/GenBank/DDBJ databases">
        <title>Genomic diversity of phyloplane-associated Pantoea species in Pakistan cotton crop.</title>
        <authorList>
            <person name="Tufail M.R."/>
            <person name="Cook D.R."/>
        </authorList>
    </citation>
    <scope>NUCLEOTIDE SEQUENCE [LARGE SCALE GENOMIC DNA]</scope>
    <source>
        <strain evidence="2 3">B_8</strain>
    </source>
</reference>
<name>A0AB34CKY8_9GAMM</name>
<sequence>MKLIVTDNYNEMSQIASHHMLGYMTQNRRVNLAITAGHTPAKLYEHLVSAIGGRSGYSHVHYYNFDEIAFKGQHREGVTISNLRQLFLSPAQIKETNIHKLTNDNFLDFERLLKEEGGLDLVLMGLGSDGHFCGNIPGLTRFHHTVVKHPIEGDLAEFIARTEMKGDLSSVPDHYVTMGPMSVMAAKNLLLIVSGENKAWALAQVIEGAVTEQIPASVLKLHPSLLIIADRASASQLSPESLERYVQG</sequence>
<dbReference type="GO" id="GO:0006044">
    <property type="term" value="P:N-acetylglucosamine metabolic process"/>
    <property type="evidence" value="ECO:0007669"/>
    <property type="project" value="InterPro"/>
</dbReference>
<dbReference type="AlphaFoldDB" id="A0AB34CKY8"/>
<protein>
    <submittedName>
        <fullName evidence="2">Glucosamine-6-phosphate deaminase</fullName>
        <ecNumber evidence="2">3.5.99.6</ecNumber>
    </submittedName>
</protein>
<feature type="domain" description="Glucosamine/galactosamine-6-phosphate isomerase" evidence="1">
    <location>
        <begin position="24"/>
        <end position="220"/>
    </location>
</feature>
<proteinExistence type="predicted"/>
<dbReference type="InterPro" id="IPR006148">
    <property type="entry name" value="Glc/Gal-6P_isomerase"/>
</dbReference>
<gene>
    <name evidence="2" type="ORF">F3I20_06930</name>
</gene>
<dbReference type="SUPFAM" id="SSF100950">
    <property type="entry name" value="NagB/RpiA/CoA transferase-like"/>
    <property type="match status" value="1"/>
</dbReference>
<accession>A0AB34CKY8</accession>
<dbReference type="RefSeq" id="WP_150037400.1">
    <property type="nucleotide sequence ID" value="NZ_VWVM01000004.1"/>
</dbReference>
<keyword evidence="3" id="KW-1185">Reference proteome</keyword>
<dbReference type="GO" id="GO:0005975">
    <property type="term" value="P:carbohydrate metabolic process"/>
    <property type="evidence" value="ECO:0007669"/>
    <property type="project" value="InterPro"/>
</dbReference>
<dbReference type="InterPro" id="IPR018321">
    <property type="entry name" value="Glucosamine6P_isomerase_CS"/>
</dbReference>
<dbReference type="Pfam" id="PF01182">
    <property type="entry name" value="Glucosamine_iso"/>
    <property type="match status" value="1"/>
</dbReference>